<feature type="domain" description="UBA" evidence="6">
    <location>
        <begin position="481"/>
        <end position="527"/>
    </location>
</feature>
<dbReference type="Pfam" id="PF00627">
    <property type="entry name" value="UBA"/>
    <property type="match status" value="1"/>
</dbReference>
<evidence type="ECO:0000256" key="5">
    <source>
        <dbReference type="SAM" id="MobiDB-lite"/>
    </source>
</evidence>
<dbReference type="GO" id="GO:0036503">
    <property type="term" value="P:ERAD pathway"/>
    <property type="evidence" value="ECO:0007669"/>
    <property type="project" value="EnsemblMetazoa"/>
</dbReference>
<dbReference type="InterPro" id="IPR015496">
    <property type="entry name" value="Ubiquilin"/>
</dbReference>
<feature type="compositionally biased region" description="Pro residues" evidence="5">
    <location>
        <begin position="97"/>
        <end position="112"/>
    </location>
</feature>
<dbReference type="SMART" id="SM00727">
    <property type="entry name" value="STI1"/>
    <property type="match status" value="4"/>
</dbReference>
<dbReference type="PROSITE" id="PS50053">
    <property type="entry name" value="UBIQUITIN_2"/>
    <property type="match status" value="1"/>
</dbReference>
<dbReference type="EMBL" id="CP090891">
    <property type="protein sequence ID" value="ULU11344.1"/>
    <property type="molecule type" value="Genomic_DNA"/>
</dbReference>
<evidence type="ECO:0000313" key="10">
    <source>
        <dbReference type="Proteomes" id="UP000827892"/>
    </source>
</evidence>
<dbReference type="Proteomes" id="UP000829354">
    <property type="component" value="Chromosome I"/>
</dbReference>
<dbReference type="PANTHER" id="PTHR10677">
    <property type="entry name" value="UBIQUILIN"/>
    <property type="match status" value="1"/>
</dbReference>
<evidence type="ECO:0000259" key="7">
    <source>
        <dbReference type="PROSITE" id="PS50053"/>
    </source>
</evidence>
<dbReference type="SUPFAM" id="SSF54236">
    <property type="entry name" value="Ubiquitin-like"/>
    <property type="match status" value="1"/>
</dbReference>
<organism evidence="9 11">
    <name type="scientific">Caenorhabditis briggsae</name>
    <dbReference type="NCBI Taxonomy" id="6238"/>
    <lineage>
        <taxon>Eukaryota</taxon>
        <taxon>Metazoa</taxon>
        <taxon>Ecdysozoa</taxon>
        <taxon>Nematoda</taxon>
        <taxon>Chromadorea</taxon>
        <taxon>Rhabditida</taxon>
        <taxon>Rhabditina</taxon>
        <taxon>Rhabditomorpha</taxon>
        <taxon>Rhabditoidea</taxon>
        <taxon>Rhabditidae</taxon>
        <taxon>Peloderinae</taxon>
        <taxon>Caenorhabditis</taxon>
    </lineage>
</organism>
<protein>
    <recommendedName>
        <fullName evidence="4">Ubiquilin</fullName>
    </recommendedName>
</protein>
<dbReference type="Gene3D" id="1.10.8.10">
    <property type="entry name" value="DNA helicase RuvA subunit, C-terminal domain"/>
    <property type="match status" value="1"/>
</dbReference>
<dbReference type="InterPro" id="IPR036353">
    <property type="entry name" value="XPC-bd_sf"/>
</dbReference>
<dbReference type="SMART" id="SM00213">
    <property type="entry name" value="UBQ"/>
    <property type="match status" value="1"/>
</dbReference>
<feature type="compositionally biased region" description="Low complexity" evidence="5">
    <location>
        <begin position="275"/>
        <end position="290"/>
    </location>
</feature>
<dbReference type="FunFam" id="3.10.20.90:FF:000459">
    <property type="entry name" value="F15C11.2"/>
    <property type="match status" value="1"/>
</dbReference>
<dbReference type="InterPro" id="IPR029071">
    <property type="entry name" value="Ubiquitin-like_domsf"/>
</dbReference>
<evidence type="ECO:0000313" key="11">
    <source>
        <dbReference type="Proteomes" id="UP000829354"/>
    </source>
</evidence>
<dbReference type="GO" id="GO:0006611">
    <property type="term" value="P:protein export from nucleus"/>
    <property type="evidence" value="ECO:0007669"/>
    <property type="project" value="EnsemblMetazoa"/>
</dbReference>
<reference evidence="8 10" key="2">
    <citation type="submission" date="2022-05" db="EMBL/GenBank/DDBJ databases">
        <title>Chromosome-level reference genomes for two strains of Caenorhabditis briggsae: an improved platform for comparative genomics.</title>
        <authorList>
            <person name="Stevens L."/>
            <person name="Andersen E.C."/>
        </authorList>
    </citation>
    <scope>NUCLEOTIDE SEQUENCE [LARGE SCALE GENOMIC DNA]</scope>
    <source>
        <strain evidence="8">QX1410_ONT</strain>
        <tissue evidence="8">Whole-organism</tissue>
    </source>
</reference>
<sequence>MATEGALIKVTVKSPSQRFDVEISPSASISELKDKVLLSVPTANKEQICIIYTGKILKDDETLVQNKISDGHTVHLVVRNQNRPAGPASSPAAASTAPPPSSQPSAAPPPSGNPFGGFGTMGGASPADILNNPDAVRSVMDNPITQQLLSNPEFMRTIIQSNPGFQEMIESNPEVGHILNDPNIMRQTMEMIRNPNMFQEMMRNHDQAIRNLQGIPGGEAALERLYNDVQEPLMNSASNSLRGNPFASLRGQQSNEPRVDRAGQENNEALPNPWASNNSSSNNASNNRSADFNFDQLSAMMDSPGFGSLMEQMMSNPSMQASMFSPEVVNSIRQSMTNNPALIDAVIGSMPTARDNPQITESIRRNFPQMLSMMSDPSVMQAMQNPRVSQAFRQIQDGFATLRQEAPQLLNMFHAQAGPGMDQLFGNAAANAAAGTTGTPSAASTAAGGVGNGMSGLADLIRHMNMGGRQAAGGAPAAAAPANPEQTYASQLEQLQSMGFSDRARNIAALTAAFGDLNAAVERLLNSPPQ</sequence>
<feature type="region of interest" description="Disordered" evidence="5">
    <location>
        <begin position="82"/>
        <end position="134"/>
    </location>
</feature>
<feature type="region of interest" description="Disordered" evidence="5">
    <location>
        <begin position="236"/>
        <end position="290"/>
    </location>
</feature>
<dbReference type="FunFam" id="1.10.8.10:FF:000079">
    <property type="entry name" value="Ubiquitin family protein"/>
    <property type="match status" value="1"/>
</dbReference>
<dbReference type="InterPro" id="IPR006636">
    <property type="entry name" value="STI1_HS-bd"/>
</dbReference>
<keyword evidence="2" id="KW-0227">DNA damage</keyword>
<dbReference type="GO" id="GO:2000042">
    <property type="term" value="P:negative regulation of double-strand break repair via homologous recombination"/>
    <property type="evidence" value="ECO:0007669"/>
    <property type="project" value="EnsemblMetazoa"/>
</dbReference>
<evidence type="ECO:0000256" key="1">
    <source>
        <dbReference type="ARBA" id="ARBA00022737"/>
    </source>
</evidence>
<dbReference type="Gene3D" id="3.10.20.90">
    <property type="entry name" value="Phosphatidylinositol 3-kinase Catalytic Subunit, Chain A, domain 1"/>
    <property type="match status" value="1"/>
</dbReference>
<keyword evidence="1" id="KW-0677">Repeat</keyword>
<dbReference type="Gene3D" id="1.10.260.100">
    <property type="match status" value="2"/>
</dbReference>
<dbReference type="EMBL" id="CP092620">
    <property type="protein sequence ID" value="UMM12297.1"/>
    <property type="molecule type" value="Genomic_DNA"/>
</dbReference>
<evidence type="ECO:0000256" key="3">
    <source>
        <dbReference type="ARBA" id="ARBA00023204"/>
    </source>
</evidence>
<dbReference type="Proteomes" id="UP000827892">
    <property type="component" value="Chromosome I"/>
</dbReference>
<dbReference type="InterPro" id="IPR015940">
    <property type="entry name" value="UBA"/>
</dbReference>
<dbReference type="CDD" id="cd14399">
    <property type="entry name" value="UBA_PLICs"/>
    <property type="match status" value="1"/>
</dbReference>
<dbReference type="PANTHER" id="PTHR10677:SF3">
    <property type="entry name" value="FI07626P-RELATED"/>
    <property type="match status" value="1"/>
</dbReference>
<evidence type="ECO:0000313" key="9">
    <source>
        <dbReference type="EMBL" id="UMM12297.1"/>
    </source>
</evidence>
<feature type="compositionally biased region" description="Low complexity" evidence="5">
    <location>
        <begin position="84"/>
        <end position="96"/>
    </location>
</feature>
<accession>A0AAE9J3A2</accession>
<name>A0AAE9J3A2_CAEBR</name>
<dbReference type="GO" id="GO:0043161">
    <property type="term" value="P:proteasome-mediated ubiquitin-dependent protein catabolic process"/>
    <property type="evidence" value="ECO:0007669"/>
    <property type="project" value="InterPro"/>
</dbReference>
<proteinExistence type="predicted"/>
<reference evidence="9 11" key="1">
    <citation type="submission" date="2022-04" db="EMBL/GenBank/DDBJ databases">
        <title>Chromosome-level reference genomes for two strains of Caenorhabditis briggsae: an improved platform for comparative genomics.</title>
        <authorList>
            <person name="Stevens L."/>
            <person name="Andersen E."/>
        </authorList>
    </citation>
    <scope>NUCLEOTIDE SEQUENCE [LARGE SCALE GENOMIC DNA]</scope>
    <source>
        <strain evidence="9">VX34</strain>
        <tissue evidence="9">Whole-organism</tissue>
    </source>
</reference>
<dbReference type="SMART" id="SM00165">
    <property type="entry name" value="UBA"/>
    <property type="match status" value="1"/>
</dbReference>
<gene>
    <name evidence="8" type="ORF">L3Y34_015066</name>
    <name evidence="9" type="ORF">L5515_001147</name>
</gene>
<evidence type="ECO:0000256" key="4">
    <source>
        <dbReference type="ARBA" id="ARBA00071717"/>
    </source>
</evidence>
<dbReference type="AlphaFoldDB" id="A0AAE9J3A2"/>
<dbReference type="Pfam" id="PF23195">
    <property type="entry name" value="UBQLN1"/>
    <property type="match status" value="1"/>
</dbReference>
<dbReference type="PROSITE" id="PS50030">
    <property type="entry name" value="UBA"/>
    <property type="match status" value="1"/>
</dbReference>
<feature type="domain" description="Ubiquitin-like" evidence="7">
    <location>
        <begin position="8"/>
        <end position="83"/>
    </location>
</feature>
<evidence type="ECO:0000256" key="2">
    <source>
        <dbReference type="ARBA" id="ARBA00022763"/>
    </source>
</evidence>
<keyword evidence="3" id="KW-0234">DNA repair</keyword>
<dbReference type="InterPro" id="IPR009060">
    <property type="entry name" value="UBA-like_sf"/>
</dbReference>
<keyword evidence="11" id="KW-1185">Reference proteome</keyword>
<dbReference type="FunFam" id="1.10.260.100:FF:000001">
    <property type="entry name" value="Ubiquilin 1"/>
    <property type="match status" value="1"/>
</dbReference>
<dbReference type="Pfam" id="PF00240">
    <property type="entry name" value="ubiquitin"/>
    <property type="match status" value="1"/>
</dbReference>
<dbReference type="GO" id="GO:0006289">
    <property type="term" value="P:nucleotide-excision repair"/>
    <property type="evidence" value="ECO:0007669"/>
    <property type="project" value="InterPro"/>
</dbReference>
<dbReference type="SUPFAM" id="SSF101238">
    <property type="entry name" value="XPC-binding domain"/>
    <property type="match status" value="1"/>
</dbReference>
<dbReference type="SUPFAM" id="SSF46934">
    <property type="entry name" value="UBA-like"/>
    <property type="match status" value="1"/>
</dbReference>
<evidence type="ECO:0000259" key="6">
    <source>
        <dbReference type="PROSITE" id="PS50030"/>
    </source>
</evidence>
<evidence type="ECO:0000313" key="8">
    <source>
        <dbReference type="EMBL" id="ULU11344.1"/>
    </source>
</evidence>
<dbReference type="InterPro" id="IPR000626">
    <property type="entry name" value="Ubiquitin-like_dom"/>
</dbReference>
<dbReference type="GO" id="GO:0003684">
    <property type="term" value="F:damaged DNA binding"/>
    <property type="evidence" value="ECO:0007669"/>
    <property type="project" value="InterPro"/>
</dbReference>